<dbReference type="OrthoDB" id="6929199at2"/>
<dbReference type="PANTHER" id="PTHR47506">
    <property type="entry name" value="TRANSCRIPTIONAL REGULATORY PROTEIN"/>
    <property type="match status" value="1"/>
</dbReference>
<name>A0A5J5DZ32_9BIFI</name>
<sequence length="194" mass="21016">MTETAPAAVRGRRLDPDRKQRIIDACLKVVAERGVAGTSHRVVAAAAGVPLGSMTYHFAGMEDLLHQAFDQFARRSAARFAARMRATGSPRDACEAIAAYIEEDPLFAGGDLNINLELYTIAARDPAYRDITDHWMASSRAEIGRFFDPATASALDAMIEGLTLHRALGTGWQDPAALREAIRRVAFGETSGAR</sequence>
<evidence type="ECO:0000313" key="9">
    <source>
        <dbReference type="Proteomes" id="UP000374630"/>
    </source>
</evidence>
<organism evidence="7 8">
    <name type="scientific">Bifidobacterium vespertilionis</name>
    <dbReference type="NCBI Taxonomy" id="2562524"/>
    <lineage>
        <taxon>Bacteria</taxon>
        <taxon>Bacillati</taxon>
        <taxon>Actinomycetota</taxon>
        <taxon>Actinomycetes</taxon>
        <taxon>Bifidobacteriales</taxon>
        <taxon>Bifidobacteriaceae</taxon>
        <taxon>Bifidobacterium</taxon>
    </lineage>
</organism>
<dbReference type="SUPFAM" id="SSF46689">
    <property type="entry name" value="Homeodomain-like"/>
    <property type="match status" value="1"/>
</dbReference>
<dbReference type="InterPro" id="IPR041583">
    <property type="entry name" value="TetR_C_31"/>
</dbReference>
<evidence type="ECO:0000313" key="6">
    <source>
        <dbReference type="EMBL" id="KAA8822083.1"/>
    </source>
</evidence>
<keyword evidence="9" id="KW-1185">Reference proteome</keyword>
<evidence type="ECO:0000256" key="4">
    <source>
        <dbReference type="PROSITE-ProRule" id="PRU00335"/>
    </source>
</evidence>
<dbReference type="EMBL" id="RZOA01000002">
    <property type="protein sequence ID" value="KAA8824554.1"/>
    <property type="molecule type" value="Genomic_DNA"/>
</dbReference>
<dbReference type="PRINTS" id="PR00455">
    <property type="entry name" value="HTHTETR"/>
</dbReference>
<proteinExistence type="predicted"/>
<dbReference type="Pfam" id="PF00440">
    <property type="entry name" value="TetR_N"/>
    <property type="match status" value="1"/>
</dbReference>
<dbReference type="InterPro" id="IPR009057">
    <property type="entry name" value="Homeodomain-like_sf"/>
</dbReference>
<dbReference type="InterPro" id="IPR001647">
    <property type="entry name" value="HTH_TetR"/>
</dbReference>
<dbReference type="Pfam" id="PF17940">
    <property type="entry name" value="TetR_C_31"/>
    <property type="match status" value="1"/>
</dbReference>
<dbReference type="Proteomes" id="UP000345527">
    <property type="component" value="Unassembled WGS sequence"/>
</dbReference>
<evidence type="ECO:0000313" key="8">
    <source>
        <dbReference type="Proteomes" id="UP000345527"/>
    </source>
</evidence>
<keyword evidence="3" id="KW-0804">Transcription</keyword>
<dbReference type="PROSITE" id="PS50977">
    <property type="entry name" value="HTH_TETR_2"/>
    <property type="match status" value="1"/>
</dbReference>
<dbReference type="InterPro" id="IPR036271">
    <property type="entry name" value="Tet_transcr_reg_TetR-rel_C_sf"/>
</dbReference>
<evidence type="ECO:0000256" key="2">
    <source>
        <dbReference type="ARBA" id="ARBA00023125"/>
    </source>
</evidence>
<feature type="DNA-binding region" description="H-T-H motif" evidence="4">
    <location>
        <begin position="39"/>
        <end position="58"/>
    </location>
</feature>
<keyword evidence="2 4" id="KW-0238">DNA-binding</keyword>
<reference evidence="8 9" key="1">
    <citation type="journal article" date="2019" name="Syst. Appl. Microbiol.">
        <title>Characterization of Bifidobacterium species in feaces of the Egyptian fruit bat: Description of B. vespertilionis sp. nov. and B. rousetti sp. nov.</title>
        <authorList>
            <person name="Modesto M."/>
            <person name="Satti M."/>
            <person name="Watanabe K."/>
            <person name="Puglisi E."/>
            <person name="Morelli L."/>
            <person name="Huang C.-H."/>
            <person name="Liou J.-S."/>
            <person name="Miyashita M."/>
            <person name="Tamura T."/>
            <person name="Saito S."/>
            <person name="Mori K."/>
            <person name="Huang L."/>
            <person name="Sciavilla P."/>
            <person name="Sandri C."/>
            <person name="Spiezio C."/>
            <person name="Vitali F."/>
            <person name="Cavalieri D."/>
            <person name="Perpetuini G."/>
            <person name="Tofalo R."/>
            <person name="Bonetti A."/>
            <person name="Arita M."/>
            <person name="Mattarelli P."/>
        </authorList>
    </citation>
    <scope>NUCLEOTIDE SEQUENCE [LARGE SCALE GENOMIC DNA]</scope>
    <source>
        <strain evidence="6 9">RST16</strain>
        <strain evidence="7 8">RST8</strain>
    </source>
</reference>
<dbReference type="Proteomes" id="UP000374630">
    <property type="component" value="Unassembled WGS sequence"/>
</dbReference>
<dbReference type="AlphaFoldDB" id="A0A5J5DZ32"/>
<gene>
    <name evidence="7" type="ORF">EM848_01730</name>
    <name evidence="6" type="ORF">EMO90_02495</name>
</gene>
<evidence type="ECO:0000256" key="3">
    <source>
        <dbReference type="ARBA" id="ARBA00023163"/>
    </source>
</evidence>
<comment type="caution">
    <text evidence="7">The sequence shown here is derived from an EMBL/GenBank/DDBJ whole genome shotgun (WGS) entry which is preliminary data.</text>
</comment>
<evidence type="ECO:0000256" key="1">
    <source>
        <dbReference type="ARBA" id="ARBA00023015"/>
    </source>
</evidence>
<protein>
    <submittedName>
        <fullName evidence="7">TetR family transcriptional regulator</fullName>
    </submittedName>
</protein>
<dbReference type="PANTHER" id="PTHR47506:SF6">
    <property type="entry name" value="HTH-TYPE TRANSCRIPTIONAL REPRESSOR NEMR"/>
    <property type="match status" value="1"/>
</dbReference>
<dbReference type="Gene3D" id="1.10.357.10">
    <property type="entry name" value="Tetracycline Repressor, domain 2"/>
    <property type="match status" value="1"/>
</dbReference>
<feature type="domain" description="HTH tetR-type" evidence="5">
    <location>
        <begin position="16"/>
        <end position="76"/>
    </location>
</feature>
<dbReference type="EMBL" id="RZNZ01000002">
    <property type="protein sequence ID" value="KAA8822083.1"/>
    <property type="molecule type" value="Genomic_DNA"/>
</dbReference>
<dbReference type="GO" id="GO:0003677">
    <property type="term" value="F:DNA binding"/>
    <property type="evidence" value="ECO:0007669"/>
    <property type="project" value="UniProtKB-UniRule"/>
</dbReference>
<dbReference type="SUPFAM" id="SSF48498">
    <property type="entry name" value="Tetracyclin repressor-like, C-terminal domain"/>
    <property type="match status" value="1"/>
</dbReference>
<evidence type="ECO:0000313" key="7">
    <source>
        <dbReference type="EMBL" id="KAA8824554.1"/>
    </source>
</evidence>
<accession>A0A5J5DZ32</accession>
<evidence type="ECO:0000259" key="5">
    <source>
        <dbReference type="PROSITE" id="PS50977"/>
    </source>
</evidence>
<dbReference type="RefSeq" id="WP_150353288.1">
    <property type="nucleotide sequence ID" value="NZ_RZNZ01000002.1"/>
</dbReference>
<keyword evidence="1" id="KW-0805">Transcription regulation</keyword>